<feature type="coiled-coil region" evidence="3">
    <location>
        <begin position="77"/>
        <end position="157"/>
    </location>
</feature>
<name>A0AAV3RTK7_LITER</name>
<dbReference type="PANTHER" id="PTHR32054">
    <property type="entry name" value="HEAVY CHAIN, PUTATIVE, EXPRESSED-RELATED-RELATED"/>
    <property type="match status" value="1"/>
</dbReference>
<evidence type="ECO:0000313" key="5">
    <source>
        <dbReference type="EMBL" id="GAA0183769.1"/>
    </source>
</evidence>
<evidence type="ECO:0000313" key="6">
    <source>
        <dbReference type="Proteomes" id="UP001454036"/>
    </source>
</evidence>
<dbReference type="Pfam" id="PF05701">
    <property type="entry name" value="WEMBL"/>
    <property type="match status" value="1"/>
</dbReference>
<comment type="similarity">
    <text evidence="1">Belongs to the WEB family.</text>
</comment>
<keyword evidence="6" id="KW-1185">Reference proteome</keyword>
<reference evidence="5 6" key="1">
    <citation type="submission" date="2024-01" db="EMBL/GenBank/DDBJ databases">
        <title>The complete chloroplast genome sequence of Lithospermum erythrorhizon: insights into the phylogenetic relationship among Boraginaceae species and the maternal lineages of purple gromwells.</title>
        <authorList>
            <person name="Okada T."/>
            <person name="Watanabe K."/>
        </authorList>
    </citation>
    <scope>NUCLEOTIDE SEQUENCE [LARGE SCALE GENOMIC DNA]</scope>
</reference>
<dbReference type="EMBL" id="BAABME010011441">
    <property type="protein sequence ID" value="GAA0183769.1"/>
    <property type="molecule type" value="Genomic_DNA"/>
</dbReference>
<comment type="caution">
    <text evidence="5">The sequence shown here is derived from an EMBL/GenBank/DDBJ whole genome shotgun (WGS) entry which is preliminary data.</text>
</comment>
<dbReference type="AlphaFoldDB" id="A0AAV3RTK7"/>
<dbReference type="InterPro" id="IPR008545">
    <property type="entry name" value="Web"/>
</dbReference>
<feature type="region of interest" description="Disordered" evidence="4">
    <location>
        <begin position="1"/>
        <end position="36"/>
    </location>
</feature>
<evidence type="ECO:0000256" key="2">
    <source>
        <dbReference type="ARBA" id="ARBA00023054"/>
    </source>
</evidence>
<feature type="compositionally biased region" description="Polar residues" evidence="4">
    <location>
        <begin position="1"/>
        <end position="33"/>
    </location>
</feature>
<evidence type="ECO:0000256" key="4">
    <source>
        <dbReference type="SAM" id="MobiDB-lite"/>
    </source>
</evidence>
<keyword evidence="2 3" id="KW-0175">Coiled coil</keyword>
<feature type="coiled-coil region" evidence="3">
    <location>
        <begin position="449"/>
        <end position="483"/>
    </location>
</feature>
<accession>A0AAV3RTK7</accession>
<feature type="coiled-coil region" evidence="3">
    <location>
        <begin position="212"/>
        <end position="406"/>
    </location>
</feature>
<proteinExistence type="inferred from homology"/>
<sequence length="491" mass="54884">MFGSNVFTRRSCPDSTTASPRTPLMNNNATSPGTAEIDTSAPFQSVRAAIGLFGELSPKIGDDNSHKRSKSTFDERVLEKETQHHMAIRELESLREQLRSIEISKAQALKDLDKAKYTLDKLTNKLDAICESKQAAIAATEDAKNRLEELEEDQTSNKGVTHVDDVRNQYKECAAEIDSVKQYITALKQDFDAALEAKLAAFQEADEAQHVTEENQQKAAQISEELSNLQRELNEVKLITQRAQDEHDKLMAEKQARIQSCKASKEEIENKLRALKEESGLNGYENSKEKLEATNEAVTLLTERLNTVRASDMEDLNNITSELEHAKKDVQQLVSEQNSLSSLVNSLKQKKEINATLISQAEELKKQAELYKQEAQEARIATEEIEKKLQIALTEAKEAKAALNLESVIKLTVEEFDELKKKAESSKTNANLEVTTANAENEKTVLQKVEESQKENEALKIAIEDAKKQAETADAARAMVEGELRKWQGAP</sequence>
<dbReference type="PANTHER" id="PTHR32054:SF3">
    <property type="entry name" value="HEAVY CHAIN, PUTATIVE, EXPRESSED-RELATED"/>
    <property type="match status" value="1"/>
</dbReference>
<evidence type="ECO:0000256" key="1">
    <source>
        <dbReference type="ARBA" id="ARBA00005485"/>
    </source>
</evidence>
<dbReference type="GO" id="GO:0005829">
    <property type="term" value="C:cytosol"/>
    <property type="evidence" value="ECO:0007669"/>
    <property type="project" value="TreeGrafter"/>
</dbReference>
<protein>
    <submittedName>
        <fullName evidence="5">Uncharacterized protein</fullName>
    </submittedName>
</protein>
<organism evidence="5 6">
    <name type="scientific">Lithospermum erythrorhizon</name>
    <name type="common">Purple gromwell</name>
    <name type="synonym">Lithospermum officinale var. erythrorhizon</name>
    <dbReference type="NCBI Taxonomy" id="34254"/>
    <lineage>
        <taxon>Eukaryota</taxon>
        <taxon>Viridiplantae</taxon>
        <taxon>Streptophyta</taxon>
        <taxon>Embryophyta</taxon>
        <taxon>Tracheophyta</taxon>
        <taxon>Spermatophyta</taxon>
        <taxon>Magnoliopsida</taxon>
        <taxon>eudicotyledons</taxon>
        <taxon>Gunneridae</taxon>
        <taxon>Pentapetalae</taxon>
        <taxon>asterids</taxon>
        <taxon>lamiids</taxon>
        <taxon>Boraginales</taxon>
        <taxon>Boraginaceae</taxon>
        <taxon>Boraginoideae</taxon>
        <taxon>Lithospermeae</taxon>
        <taxon>Lithospermum</taxon>
    </lineage>
</organism>
<gene>
    <name evidence="5" type="ORF">LIER_31123</name>
</gene>
<dbReference type="GO" id="GO:0009903">
    <property type="term" value="P:chloroplast avoidance movement"/>
    <property type="evidence" value="ECO:0007669"/>
    <property type="project" value="TreeGrafter"/>
</dbReference>
<dbReference type="GO" id="GO:0009904">
    <property type="term" value="P:chloroplast accumulation movement"/>
    <property type="evidence" value="ECO:0007669"/>
    <property type="project" value="TreeGrafter"/>
</dbReference>
<evidence type="ECO:0000256" key="3">
    <source>
        <dbReference type="SAM" id="Coils"/>
    </source>
</evidence>
<dbReference type="Proteomes" id="UP001454036">
    <property type="component" value="Unassembled WGS sequence"/>
</dbReference>